<dbReference type="PROSITE" id="PS50893">
    <property type="entry name" value="ABC_TRANSPORTER_2"/>
    <property type="match status" value="1"/>
</dbReference>
<dbReference type="InterPro" id="IPR003439">
    <property type="entry name" value="ABC_transporter-like_ATP-bd"/>
</dbReference>
<keyword evidence="3 5" id="KW-0067">ATP-binding</keyword>
<evidence type="ECO:0000256" key="3">
    <source>
        <dbReference type="ARBA" id="ARBA00022840"/>
    </source>
</evidence>
<dbReference type="FunFam" id="3.40.50.300:FF:000151">
    <property type="entry name" value="Lipopolysaccharide ABC transporter ATP-binding protein"/>
    <property type="match status" value="1"/>
</dbReference>
<dbReference type="InterPro" id="IPR030921">
    <property type="entry name" value="LPS_export_LptB"/>
</dbReference>
<dbReference type="GO" id="GO:0005524">
    <property type="term" value="F:ATP binding"/>
    <property type="evidence" value="ECO:0007669"/>
    <property type="project" value="UniProtKB-KW"/>
</dbReference>
<dbReference type="Pfam" id="PF00005">
    <property type="entry name" value="ABC_tran"/>
    <property type="match status" value="1"/>
</dbReference>
<dbReference type="CDD" id="cd03218">
    <property type="entry name" value="ABC_YhbG"/>
    <property type="match status" value="1"/>
</dbReference>
<reference evidence="5" key="1">
    <citation type="journal article" date="2020" name="mSystems">
        <title>Genome- and Community-Level Interaction Insights into Carbon Utilization and Element Cycling Functions of Hydrothermarchaeota in Hydrothermal Sediment.</title>
        <authorList>
            <person name="Zhou Z."/>
            <person name="Liu Y."/>
            <person name="Xu W."/>
            <person name="Pan J."/>
            <person name="Luo Z.H."/>
            <person name="Li M."/>
        </authorList>
    </citation>
    <scope>NUCLEOTIDE SEQUENCE [LARGE SCALE GENOMIC DNA]</scope>
    <source>
        <strain evidence="5">SpSt-143</strain>
    </source>
</reference>
<dbReference type="InterPro" id="IPR003593">
    <property type="entry name" value="AAA+_ATPase"/>
</dbReference>
<evidence type="ECO:0000259" key="4">
    <source>
        <dbReference type="PROSITE" id="PS50893"/>
    </source>
</evidence>
<protein>
    <submittedName>
        <fullName evidence="5">LPS export ABC transporter ATP-binding protein</fullName>
    </submittedName>
</protein>
<dbReference type="InterPro" id="IPR051120">
    <property type="entry name" value="ABC_AA/LPS_Transport"/>
</dbReference>
<evidence type="ECO:0000256" key="1">
    <source>
        <dbReference type="ARBA" id="ARBA00022448"/>
    </source>
</evidence>
<evidence type="ECO:0000313" key="5">
    <source>
        <dbReference type="EMBL" id="HER95112.1"/>
    </source>
</evidence>
<dbReference type="GO" id="GO:0043190">
    <property type="term" value="C:ATP-binding cassette (ABC) transporter complex"/>
    <property type="evidence" value="ECO:0007669"/>
    <property type="project" value="InterPro"/>
</dbReference>
<dbReference type="PANTHER" id="PTHR45772">
    <property type="entry name" value="CONSERVED COMPONENT OF ABC TRANSPORTER FOR NATURAL AMINO ACIDS-RELATED"/>
    <property type="match status" value="1"/>
</dbReference>
<dbReference type="NCBIfam" id="TIGR04406">
    <property type="entry name" value="LPS_export_lptB"/>
    <property type="match status" value="1"/>
</dbReference>
<organism evidence="5">
    <name type="scientific">Rhodothermus marinus</name>
    <name type="common">Rhodothermus obamensis</name>
    <dbReference type="NCBI Taxonomy" id="29549"/>
    <lineage>
        <taxon>Bacteria</taxon>
        <taxon>Pseudomonadati</taxon>
        <taxon>Rhodothermota</taxon>
        <taxon>Rhodothermia</taxon>
        <taxon>Rhodothermales</taxon>
        <taxon>Rhodothermaceae</taxon>
        <taxon>Rhodothermus</taxon>
    </lineage>
</organism>
<dbReference type="PANTHER" id="PTHR45772:SF10">
    <property type="entry name" value="LIPOPOLYSACCHARIDE EXPORT SYSTEM ATP-BINDING PROTEIN LPTB"/>
    <property type="match status" value="1"/>
</dbReference>
<dbReference type="EMBL" id="DSGB01000002">
    <property type="protein sequence ID" value="HER95112.1"/>
    <property type="molecule type" value="Genomic_DNA"/>
</dbReference>
<proteinExistence type="predicted"/>
<dbReference type="InterPro" id="IPR027417">
    <property type="entry name" value="P-loop_NTPase"/>
</dbReference>
<dbReference type="Gene3D" id="3.40.50.300">
    <property type="entry name" value="P-loop containing nucleotide triphosphate hydrolases"/>
    <property type="match status" value="1"/>
</dbReference>
<comment type="caution">
    <text evidence="5">The sequence shown here is derived from an EMBL/GenBank/DDBJ whole genome shotgun (WGS) entry which is preliminary data.</text>
</comment>
<feature type="domain" description="ABC transporter" evidence="4">
    <location>
        <begin position="10"/>
        <end position="242"/>
    </location>
</feature>
<sequence length="250" mass="28478">MNNIPDAVELRAENLSKRYRKRYVVQDVSLRVRQGEIVGLLGPNGAGKTTTFYMIVGMVRPNAGKIFLGDRDITHLPMYQRARLGLGYLAQEASIFRQLTVEENLHAVLEFQPLKPAERQARVEQLLNEFGLVRVRHQKGYMLSGGERRRTEIARALAIQPRFLLLDEPFAGIDPIAVEELMALVAELRARGIGVLITDHNVHETLAITDRAYLLYEGRIFQHGTAEALAADPEVRRRYLGEKFTLERYR</sequence>
<dbReference type="AlphaFoldDB" id="A0A7V2AYR5"/>
<keyword evidence="2" id="KW-0547">Nucleotide-binding</keyword>
<evidence type="ECO:0000256" key="2">
    <source>
        <dbReference type="ARBA" id="ARBA00022741"/>
    </source>
</evidence>
<gene>
    <name evidence="5" type="primary">lptB</name>
    <name evidence="5" type="ORF">ENO59_01110</name>
</gene>
<dbReference type="SMART" id="SM00382">
    <property type="entry name" value="AAA"/>
    <property type="match status" value="1"/>
</dbReference>
<dbReference type="GO" id="GO:0016887">
    <property type="term" value="F:ATP hydrolysis activity"/>
    <property type="evidence" value="ECO:0007669"/>
    <property type="project" value="InterPro"/>
</dbReference>
<keyword evidence="1" id="KW-0813">Transport</keyword>
<accession>A0A7V2AYR5</accession>
<dbReference type="SUPFAM" id="SSF52540">
    <property type="entry name" value="P-loop containing nucleoside triphosphate hydrolases"/>
    <property type="match status" value="1"/>
</dbReference>
<dbReference type="GO" id="GO:0055085">
    <property type="term" value="P:transmembrane transport"/>
    <property type="evidence" value="ECO:0007669"/>
    <property type="project" value="InterPro"/>
</dbReference>
<name>A0A7V2AYR5_RHOMR</name>